<dbReference type="Proteomes" id="UP000199073">
    <property type="component" value="Unassembled WGS sequence"/>
</dbReference>
<proteinExistence type="predicted"/>
<dbReference type="STRING" id="91360.SAMN05660330_03783"/>
<sequence>MVDLNWNKLRVTGTLLVLLSSFSVAKATICDVDKTPESPPLMTSSLLIGDIGNGPNFKHDYTELNPLGIDAEFEGATSIDSYSWLSTKRFTHPYSAEISNQYARCGNQSLKVELHPGNKASNGWRSEARDKNHAVQGSEVWYAISVYLPAWSYFDGVRAENFPSFDPRPDKDSTNYYVLNQFHDQKVLPTEVVRKSSPPLALRYKQGQLYLTLMNQAIYEDYRRRGTDGDGVVIWKSDHSESLKDQWLDLVYQIRWSHKEQKINVTDPGFVRVWMNGKLLVECHGDIGYNDRYGTYFKFGVYAKRNIAGPRVAFFDRYLRGVKHIGSTDVFSQQYRKIVRALQFQLSGNIPYLDDNSNEDLGPLRVRCESLKD</sequence>
<dbReference type="AlphaFoldDB" id="A0A1H0UYK0"/>
<name>A0A1H0UYK0_9BACT</name>
<evidence type="ECO:0000256" key="1">
    <source>
        <dbReference type="SAM" id="SignalP"/>
    </source>
</evidence>
<dbReference type="OrthoDB" id="5490819at2"/>
<keyword evidence="1" id="KW-0732">Signal</keyword>
<feature type="chain" id="PRO_5011558250" evidence="1">
    <location>
        <begin position="28"/>
        <end position="373"/>
    </location>
</feature>
<dbReference type="Pfam" id="PF14099">
    <property type="entry name" value="Polysacc_lyase"/>
    <property type="match status" value="1"/>
</dbReference>
<dbReference type="EMBL" id="FNJI01000037">
    <property type="protein sequence ID" value="SDP71191.1"/>
    <property type="molecule type" value="Genomic_DNA"/>
</dbReference>
<dbReference type="RefSeq" id="WP_092225684.1">
    <property type="nucleotide sequence ID" value="NZ_FNJI01000037.1"/>
</dbReference>
<dbReference type="InterPro" id="IPR025975">
    <property type="entry name" value="Polysacc_lyase"/>
</dbReference>
<protein>
    <submittedName>
        <fullName evidence="2">Polysaccharide lyase</fullName>
    </submittedName>
</protein>
<keyword evidence="2" id="KW-0456">Lyase</keyword>
<keyword evidence="3" id="KW-1185">Reference proteome</keyword>
<gene>
    <name evidence="2" type="ORF">SAMN05660330_03783</name>
</gene>
<accession>A0A1H0UYK0</accession>
<evidence type="ECO:0000313" key="3">
    <source>
        <dbReference type="Proteomes" id="UP000199073"/>
    </source>
</evidence>
<dbReference type="Gene3D" id="2.60.120.200">
    <property type="match status" value="1"/>
</dbReference>
<evidence type="ECO:0000313" key="2">
    <source>
        <dbReference type="EMBL" id="SDP71191.1"/>
    </source>
</evidence>
<organism evidence="2 3">
    <name type="scientific">Desulforhopalus singaporensis</name>
    <dbReference type="NCBI Taxonomy" id="91360"/>
    <lineage>
        <taxon>Bacteria</taxon>
        <taxon>Pseudomonadati</taxon>
        <taxon>Thermodesulfobacteriota</taxon>
        <taxon>Desulfobulbia</taxon>
        <taxon>Desulfobulbales</taxon>
        <taxon>Desulfocapsaceae</taxon>
        <taxon>Desulforhopalus</taxon>
    </lineage>
</organism>
<feature type="signal peptide" evidence="1">
    <location>
        <begin position="1"/>
        <end position="27"/>
    </location>
</feature>
<dbReference type="GO" id="GO:0016829">
    <property type="term" value="F:lyase activity"/>
    <property type="evidence" value="ECO:0007669"/>
    <property type="project" value="UniProtKB-KW"/>
</dbReference>
<reference evidence="2 3" key="1">
    <citation type="submission" date="2016-10" db="EMBL/GenBank/DDBJ databases">
        <authorList>
            <person name="de Groot N.N."/>
        </authorList>
    </citation>
    <scope>NUCLEOTIDE SEQUENCE [LARGE SCALE GENOMIC DNA]</scope>
    <source>
        <strain evidence="2 3">DSM 12130</strain>
    </source>
</reference>